<dbReference type="InterPro" id="IPR005151">
    <property type="entry name" value="Tail-specific_protease"/>
</dbReference>
<dbReference type="SUPFAM" id="SSF52096">
    <property type="entry name" value="ClpP/crotonase"/>
    <property type="match status" value="1"/>
</dbReference>
<dbReference type="GO" id="GO:0008236">
    <property type="term" value="F:serine-type peptidase activity"/>
    <property type="evidence" value="ECO:0007669"/>
    <property type="project" value="InterPro"/>
</dbReference>
<feature type="domain" description="Tail specific protease" evidence="2">
    <location>
        <begin position="230"/>
        <end position="426"/>
    </location>
</feature>
<dbReference type="Pfam" id="PF11918">
    <property type="entry name" value="Peptidase_S41_N"/>
    <property type="match status" value="1"/>
</dbReference>
<evidence type="ECO:0000259" key="2">
    <source>
        <dbReference type="SMART" id="SM00245"/>
    </source>
</evidence>
<dbReference type="EMBL" id="JACCCU010000003">
    <property type="protein sequence ID" value="NYF92082.1"/>
    <property type="molecule type" value="Genomic_DNA"/>
</dbReference>
<dbReference type="AlphaFoldDB" id="A0A852VRY5"/>
<evidence type="ECO:0000256" key="1">
    <source>
        <dbReference type="SAM" id="MobiDB-lite"/>
    </source>
</evidence>
<feature type="region of interest" description="Disordered" evidence="1">
    <location>
        <begin position="217"/>
        <end position="239"/>
    </location>
</feature>
<dbReference type="GO" id="GO:0006508">
    <property type="term" value="P:proteolysis"/>
    <property type="evidence" value="ECO:0007669"/>
    <property type="project" value="InterPro"/>
</dbReference>
<dbReference type="Pfam" id="PF03572">
    <property type="entry name" value="Peptidase_S41"/>
    <property type="match status" value="1"/>
</dbReference>
<name>A0A852VRY5_9BACT</name>
<sequence>MRRSPGSIGLGRRMIRVAAWIFVGAGVTFCQTSVPGTPAGHTLQAWLDAFNSGDEAKLDAYRKTVDRTGTFATATSFRKQTGGLDLLEIDSSEPLLIKFKVKEKAGPTVAFGSIRVKDGQPVTVEHIDLVAAPPNAVFEQMKLDAASRKLVIDGVGAKLTEFYVYPESAQKMVEALQAHEKRGDYDSVTDGDALAQLLTDHLREVSHDRHLNLRFTPYKQPAETGEKGPSKDEVAQRRQEMERDNCAFRKVEVLENNVGYVKLDAFSDPAVCGPTVVAAMNFVGHADGIIFDLRDNGGGDPKMVAFLLSYVFDQATHVNDLYNRKENLTEQYWTSPYVPGPRLGDKPVFVLTSKDTFSGGEEFSYDLKSLKRATIVGETTGGGAHPVRGVRVNDHFTVGVPFARAVNPVSKTDWEGTGVVPDVPVKADDALETAEKLMAEKLQKK</sequence>
<dbReference type="CDD" id="cd07563">
    <property type="entry name" value="Peptidase_S41_IRBP"/>
    <property type="match status" value="1"/>
</dbReference>
<dbReference type="PANTHER" id="PTHR11261">
    <property type="entry name" value="INTERPHOTORECEPTOR RETINOID-BINDING PROTEIN"/>
    <property type="match status" value="1"/>
</dbReference>
<organism evidence="3 4">
    <name type="scientific">Tunturiibacter lichenicola</name>
    <dbReference type="NCBI Taxonomy" id="2051959"/>
    <lineage>
        <taxon>Bacteria</taxon>
        <taxon>Pseudomonadati</taxon>
        <taxon>Acidobacteriota</taxon>
        <taxon>Terriglobia</taxon>
        <taxon>Terriglobales</taxon>
        <taxon>Acidobacteriaceae</taxon>
        <taxon>Tunturiibacter</taxon>
    </lineage>
</organism>
<dbReference type="PANTHER" id="PTHR11261:SF3">
    <property type="entry name" value="RETINOL-BINDING PROTEIN 3"/>
    <property type="match status" value="1"/>
</dbReference>
<dbReference type="Gene3D" id="3.90.226.10">
    <property type="entry name" value="2-enoyl-CoA Hydratase, Chain A, domain 1"/>
    <property type="match status" value="1"/>
</dbReference>
<dbReference type="Gene3D" id="3.30.750.44">
    <property type="match status" value="1"/>
</dbReference>
<evidence type="ECO:0000313" key="4">
    <source>
        <dbReference type="Proteomes" id="UP000564385"/>
    </source>
</evidence>
<protein>
    <recommendedName>
        <fullName evidence="2">Tail specific protease domain-containing protein</fullName>
    </recommendedName>
</protein>
<dbReference type="InterPro" id="IPR029045">
    <property type="entry name" value="ClpP/crotonase-like_dom_sf"/>
</dbReference>
<reference evidence="3 4" key="1">
    <citation type="submission" date="2020-07" db="EMBL/GenBank/DDBJ databases">
        <title>Genomic Encyclopedia of Type Strains, Phase IV (KMG-V): Genome sequencing to study the core and pangenomes of soil and plant-associated prokaryotes.</title>
        <authorList>
            <person name="Whitman W."/>
        </authorList>
    </citation>
    <scope>NUCLEOTIDE SEQUENCE [LARGE SCALE GENOMIC DNA]</scope>
    <source>
        <strain evidence="3 4">M8UP22</strain>
    </source>
</reference>
<proteinExistence type="predicted"/>
<dbReference type="SMART" id="SM00245">
    <property type="entry name" value="TSPc"/>
    <property type="match status" value="1"/>
</dbReference>
<evidence type="ECO:0000313" key="3">
    <source>
        <dbReference type="EMBL" id="NYF92082.1"/>
    </source>
</evidence>
<dbReference type="Proteomes" id="UP000564385">
    <property type="component" value="Unassembled WGS sequence"/>
</dbReference>
<comment type="caution">
    <text evidence="3">The sequence shown here is derived from an EMBL/GenBank/DDBJ whole genome shotgun (WGS) entry which is preliminary data.</text>
</comment>
<gene>
    <name evidence="3" type="ORF">HDF08_004201</name>
</gene>
<accession>A0A852VRY5</accession>
<feature type="compositionally biased region" description="Basic and acidic residues" evidence="1">
    <location>
        <begin position="224"/>
        <end position="239"/>
    </location>
</feature>